<keyword evidence="2" id="KW-1185">Reference proteome</keyword>
<gene>
    <name evidence="1" type="ORF">BT67DRAFT_284695</name>
</gene>
<dbReference type="AlphaFoldDB" id="A0AAN6ZEH0"/>
<name>A0AAN6ZEH0_9PEZI</name>
<sequence>MCWRGPGYFSWDQKKPIWTRWLMMPAGGLCWSLMLMIDDEREGKPLESDKTMRGCLKSEIFSPGGPRSEPEGLTPEIPFSALERWNLRPTPRQAFDSSTLNTSLAVHGSG</sequence>
<dbReference type="Proteomes" id="UP001304895">
    <property type="component" value="Unassembled WGS sequence"/>
</dbReference>
<protein>
    <submittedName>
        <fullName evidence="1">Uncharacterized protein</fullName>
    </submittedName>
</protein>
<reference evidence="1" key="1">
    <citation type="journal article" date="2023" name="Mol. Phylogenet. Evol.">
        <title>Genome-scale phylogeny and comparative genomics of the fungal order Sordariales.</title>
        <authorList>
            <person name="Hensen N."/>
            <person name="Bonometti L."/>
            <person name="Westerberg I."/>
            <person name="Brannstrom I.O."/>
            <person name="Guillou S."/>
            <person name="Cros-Aarteil S."/>
            <person name="Calhoun S."/>
            <person name="Haridas S."/>
            <person name="Kuo A."/>
            <person name="Mondo S."/>
            <person name="Pangilinan J."/>
            <person name="Riley R."/>
            <person name="LaButti K."/>
            <person name="Andreopoulos B."/>
            <person name="Lipzen A."/>
            <person name="Chen C."/>
            <person name="Yan M."/>
            <person name="Daum C."/>
            <person name="Ng V."/>
            <person name="Clum A."/>
            <person name="Steindorff A."/>
            <person name="Ohm R.A."/>
            <person name="Martin F."/>
            <person name="Silar P."/>
            <person name="Natvig D.O."/>
            <person name="Lalanne C."/>
            <person name="Gautier V."/>
            <person name="Ament-Velasquez S.L."/>
            <person name="Kruys A."/>
            <person name="Hutchinson M.I."/>
            <person name="Powell A.J."/>
            <person name="Barry K."/>
            <person name="Miller A.N."/>
            <person name="Grigoriev I.V."/>
            <person name="Debuchy R."/>
            <person name="Gladieux P."/>
            <person name="Hiltunen Thoren M."/>
            <person name="Johannesson H."/>
        </authorList>
    </citation>
    <scope>NUCLEOTIDE SEQUENCE</scope>
    <source>
        <strain evidence="1">CBS 123565</strain>
    </source>
</reference>
<evidence type="ECO:0000313" key="2">
    <source>
        <dbReference type="Proteomes" id="UP001304895"/>
    </source>
</evidence>
<comment type="caution">
    <text evidence="1">The sequence shown here is derived from an EMBL/GenBank/DDBJ whole genome shotgun (WGS) entry which is preliminary data.</text>
</comment>
<accession>A0AAN6ZEH0</accession>
<proteinExistence type="predicted"/>
<organism evidence="1 2">
    <name type="scientific">Trichocladium antarcticum</name>
    <dbReference type="NCBI Taxonomy" id="1450529"/>
    <lineage>
        <taxon>Eukaryota</taxon>
        <taxon>Fungi</taxon>
        <taxon>Dikarya</taxon>
        <taxon>Ascomycota</taxon>
        <taxon>Pezizomycotina</taxon>
        <taxon>Sordariomycetes</taxon>
        <taxon>Sordariomycetidae</taxon>
        <taxon>Sordariales</taxon>
        <taxon>Chaetomiaceae</taxon>
        <taxon>Trichocladium</taxon>
    </lineage>
</organism>
<evidence type="ECO:0000313" key="1">
    <source>
        <dbReference type="EMBL" id="KAK4134888.1"/>
    </source>
</evidence>
<dbReference type="EMBL" id="MU853407">
    <property type="protein sequence ID" value="KAK4134888.1"/>
    <property type="molecule type" value="Genomic_DNA"/>
</dbReference>
<reference evidence="1" key="2">
    <citation type="submission" date="2023-05" db="EMBL/GenBank/DDBJ databases">
        <authorList>
            <consortium name="Lawrence Berkeley National Laboratory"/>
            <person name="Steindorff A."/>
            <person name="Hensen N."/>
            <person name="Bonometti L."/>
            <person name="Westerberg I."/>
            <person name="Brannstrom I.O."/>
            <person name="Guillou S."/>
            <person name="Cros-Aarteil S."/>
            <person name="Calhoun S."/>
            <person name="Haridas S."/>
            <person name="Kuo A."/>
            <person name="Mondo S."/>
            <person name="Pangilinan J."/>
            <person name="Riley R."/>
            <person name="Labutti K."/>
            <person name="Andreopoulos B."/>
            <person name="Lipzen A."/>
            <person name="Chen C."/>
            <person name="Yanf M."/>
            <person name="Daum C."/>
            <person name="Ng V."/>
            <person name="Clum A."/>
            <person name="Ohm R."/>
            <person name="Martin F."/>
            <person name="Silar P."/>
            <person name="Natvig D."/>
            <person name="Lalanne C."/>
            <person name="Gautier V."/>
            <person name="Ament-Velasquez S.L."/>
            <person name="Kruys A."/>
            <person name="Hutchinson M.I."/>
            <person name="Powell A.J."/>
            <person name="Barry K."/>
            <person name="Miller A.N."/>
            <person name="Grigoriev I.V."/>
            <person name="Debuchy R."/>
            <person name="Gladieux P."/>
            <person name="Thoren M.H."/>
            <person name="Johannesson H."/>
        </authorList>
    </citation>
    <scope>NUCLEOTIDE SEQUENCE</scope>
    <source>
        <strain evidence="1">CBS 123565</strain>
    </source>
</reference>